<dbReference type="InterPro" id="IPR051459">
    <property type="entry name" value="Cytochrome_c-type_DH"/>
</dbReference>
<dbReference type="Pfam" id="PF13442">
    <property type="entry name" value="Cytochrome_CBB3"/>
    <property type="match status" value="1"/>
</dbReference>
<gene>
    <name evidence="7" type="ORF">SAMN02745146_1577</name>
</gene>
<evidence type="ECO:0000313" key="7">
    <source>
        <dbReference type="EMBL" id="SHI81100.1"/>
    </source>
</evidence>
<feature type="domain" description="Cytochrome c" evidence="6">
    <location>
        <begin position="194"/>
        <end position="307"/>
    </location>
</feature>
<dbReference type="SUPFAM" id="SSF46626">
    <property type="entry name" value="Cytochrome c"/>
    <property type="match status" value="2"/>
</dbReference>
<dbReference type="PANTHER" id="PTHR35008">
    <property type="entry name" value="BLL4482 PROTEIN-RELATED"/>
    <property type="match status" value="1"/>
</dbReference>
<sequence>MKKLFRVLGFTLAGLIFLAACAATFVSVRGIPKYAMPKPTMAAIAYTPARVTQGEKLVNSMCADCHLDRKTRMLSGRRLDDLPPEFGTLYAANITQDPTHGIGRWTDAELVGLLRTGIGRDGRFRIVMPSFVHMSDEDVHSVIAYLRSSAAPVQPNATPSHPQEPSFLSKALVNTVMKPTPLPTRPVVAPSPTDAVAYGRYLVVGRYKCYDCHSHDFKTNNSLEPEKSEGYLAGGTKLLTPTGQEIIAPNLTSDPETGLGNWTETQFVQAVRYGQSPHGPLQMPMPKFTLMDEGEAKAIFAYLRTVPTIKNATPGDGAVAAR</sequence>
<evidence type="ECO:0000259" key="6">
    <source>
        <dbReference type="PROSITE" id="PS51007"/>
    </source>
</evidence>
<dbReference type="PROSITE" id="PS51007">
    <property type="entry name" value="CYTC"/>
    <property type="match status" value="2"/>
</dbReference>
<feature type="signal peptide" evidence="5">
    <location>
        <begin position="1"/>
        <end position="22"/>
    </location>
</feature>
<dbReference type="InterPro" id="IPR036909">
    <property type="entry name" value="Cyt_c-like_dom_sf"/>
</dbReference>
<keyword evidence="5" id="KW-0732">Signal</keyword>
<dbReference type="STRING" id="1121955.SAMN02745146_1577"/>
<evidence type="ECO:0000313" key="8">
    <source>
        <dbReference type="Proteomes" id="UP000184418"/>
    </source>
</evidence>
<dbReference type="GO" id="GO:0009055">
    <property type="term" value="F:electron transfer activity"/>
    <property type="evidence" value="ECO:0007669"/>
    <property type="project" value="InterPro"/>
</dbReference>
<dbReference type="GO" id="GO:0020037">
    <property type="term" value="F:heme binding"/>
    <property type="evidence" value="ECO:0007669"/>
    <property type="project" value="InterPro"/>
</dbReference>
<dbReference type="OrthoDB" id="9809720at2"/>
<feature type="domain" description="Cytochrome c" evidence="6">
    <location>
        <begin position="49"/>
        <end position="150"/>
    </location>
</feature>
<dbReference type="RefSeq" id="WP_073107471.1">
    <property type="nucleotide sequence ID" value="NZ_FQYN01000003.1"/>
</dbReference>
<dbReference type="AlphaFoldDB" id="A0A1M6E6W3"/>
<evidence type="ECO:0000256" key="3">
    <source>
        <dbReference type="ARBA" id="ARBA00023004"/>
    </source>
</evidence>
<dbReference type="InterPro" id="IPR009056">
    <property type="entry name" value="Cyt_c-like_dom"/>
</dbReference>
<dbReference type="GO" id="GO:0046872">
    <property type="term" value="F:metal ion binding"/>
    <property type="evidence" value="ECO:0007669"/>
    <property type="project" value="UniProtKB-KW"/>
</dbReference>
<name>A0A1M6E6W3_9BACT</name>
<feature type="chain" id="PRO_5013155578" evidence="5">
    <location>
        <begin position="23"/>
        <end position="322"/>
    </location>
</feature>
<evidence type="ECO:0000256" key="5">
    <source>
        <dbReference type="SAM" id="SignalP"/>
    </source>
</evidence>
<evidence type="ECO:0000256" key="1">
    <source>
        <dbReference type="ARBA" id="ARBA00022617"/>
    </source>
</evidence>
<dbReference type="Gene3D" id="1.10.760.10">
    <property type="entry name" value="Cytochrome c-like domain"/>
    <property type="match status" value="2"/>
</dbReference>
<dbReference type="Proteomes" id="UP000184418">
    <property type="component" value="Unassembled WGS sequence"/>
</dbReference>
<protein>
    <submittedName>
        <fullName evidence="7">Cytochrome C oxidase, cbb3-type, subunit III</fullName>
    </submittedName>
</protein>
<reference evidence="7 8" key="1">
    <citation type="submission" date="2016-11" db="EMBL/GenBank/DDBJ databases">
        <authorList>
            <person name="Jaros S."/>
            <person name="Januszkiewicz K."/>
            <person name="Wedrychowicz H."/>
        </authorList>
    </citation>
    <scope>NUCLEOTIDE SEQUENCE [LARGE SCALE GENOMIC DNA]</scope>
    <source>
        <strain evidence="7 8">DSM 21074</strain>
    </source>
</reference>
<evidence type="ECO:0000256" key="2">
    <source>
        <dbReference type="ARBA" id="ARBA00022723"/>
    </source>
</evidence>
<keyword evidence="2 4" id="KW-0479">Metal-binding</keyword>
<evidence type="ECO:0000256" key="4">
    <source>
        <dbReference type="PROSITE-ProRule" id="PRU00433"/>
    </source>
</evidence>
<dbReference type="EMBL" id="FQYN01000003">
    <property type="protein sequence ID" value="SHI81100.1"/>
    <property type="molecule type" value="Genomic_DNA"/>
</dbReference>
<organism evidence="7 8">
    <name type="scientific">Hymenobacter daecheongensis DSM 21074</name>
    <dbReference type="NCBI Taxonomy" id="1121955"/>
    <lineage>
        <taxon>Bacteria</taxon>
        <taxon>Pseudomonadati</taxon>
        <taxon>Bacteroidota</taxon>
        <taxon>Cytophagia</taxon>
        <taxon>Cytophagales</taxon>
        <taxon>Hymenobacteraceae</taxon>
        <taxon>Hymenobacter</taxon>
    </lineage>
</organism>
<proteinExistence type="predicted"/>
<dbReference type="PANTHER" id="PTHR35008:SF4">
    <property type="entry name" value="BLL4482 PROTEIN"/>
    <property type="match status" value="1"/>
</dbReference>
<accession>A0A1M6E6W3</accession>
<keyword evidence="1 4" id="KW-0349">Heme</keyword>
<keyword evidence="3 4" id="KW-0408">Iron</keyword>
<dbReference type="PROSITE" id="PS51257">
    <property type="entry name" value="PROKAR_LIPOPROTEIN"/>
    <property type="match status" value="1"/>
</dbReference>
<keyword evidence="8" id="KW-1185">Reference proteome</keyword>